<dbReference type="GO" id="GO:0008061">
    <property type="term" value="F:chitin binding"/>
    <property type="evidence" value="ECO:0007669"/>
    <property type="project" value="InterPro"/>
</dbReference>
<dbReference type="EMBL" id="QCYY01001532">
    <property type="protein sequence ID" value="ROT77381.1"/>
    <property type="molecule type" value="Genomic_DNA"/>
</dbReference>
<proteinExistence type="predicted"/>
<comment type="caution">
    <text evidence="3">The sequence shown here is derived from an EMBL/GenBank/DDBJ whole genome shotgun (WGS) entry which is preliminary data.</text>
</comment>
<dbReference type="PANTHER" id="PTHR22933">
    <property type="entry name" value="FI18007P1-RELATED"/>
    <property type="match status" value="1"/>
</dbReference>
<gene>
    <name evidence="3" type="ORF">C7M84_003996</name>
</gene>
<feature type="domain" description="Chitin-binding type-2" evidence="2">
    <location>
        <begin position="150"/>
        <end position="202"/>
    </location>
</feature>
<dbReference type="Pfam" id="PF01607">
    <property type="entry name" value="CBM_14"/>
    <property type="match status" value="1"/>
</dbReference>
<evidence type="ECO:0000259" key="2">
    <source>
        <dbReference type="PROSITE" id="PS50940"/>
    </source>
</evidence>
<dbReference type="OrthoDB" id="6364363at2759"/>
<dbReference type="PROSITE" id="PS50940">
    <property type="entry name" value="CHIT_BIND_II"/>
    <property type="match status" value="1"/>
</dbReference>
<dbReference type="InterPro" id="IPR052976">
    <property type="entry name" value="Scoloptoxin-like"/>
</dbReference>
<dbReference type="Proteomes" id="UP000283509">
    <property type="component" value="Unassembled WGS sequence"/>
</dbReference>
<keyword evidence="4" id="KW-1185">Reference proteome</keyword>
<keyword evidence="1" id="KW-0732">Signal</keyword>
<evidence type="ECO:0000313" key="4">
    <source>
        <dbReference type="Proteomes" id="UP000283509"/>
    </source>
</evidence>
<accession>A0A423TLQ3</accession>
<dbReference type="InterPro" id="IPR036508">
    <property type="entry name" value="Chitin-bd_dom_sf"/>
</dbReference>
<sequence>MASVIRRALVLALFGVASAAYLGDLQAQPSNQFSSFNGNGGYGGNNGGSNNGGYGGGNGGSTNGGFGGGNGGFGGGNGGFGGGNGGGRGAGYGGGNNGGFGNGGNGFGNGGQNNGGYGSGDPIADLADAIPGGGVPGQDYPILASVPATGFSCDGQLPGYYADTAPEAGCQVFHICQEGGRMDSFLCPNGTVFNQQYFVCDWWSILLLINFILLKLVSHLWCHML</sequence>
<protein>
    <submittedName>
        <fullName evidence="3">Putative spidroin-2-like isoform X2</fullName>
    </submittedName>
</protein>
<dbReference type="GO" id="GO:0005576">
    <property type="term" value="C:extracellular region"/>
    <property type="evidence" value="ECO:0007669"/>
    <property type="project" value="InterPro"/>
</dbReference>
<feature type="signal peptide" evidence="1">
    <location>
        <begin position="1"/>
        <end position="19"/>
    </location>
</feature>
<evidence type="ECO:0000256" key="1">
    <source>
        <dbReference type="SAM" id="SignalP"/>
    </source>
</evidence>
<organism evidence="3 4">
    <name type="scientific">Penaeus vannamei</name>
    <name type="common">Whiteleg shrimp</name>
    <name type="synonym">Litopenaeus vannamei</name>
    <dbReference type="NCBI Taxonomy" id="6689"/>
    <lineage>
        <taxon>Eukaryota</taxon>
        <taxon>Metazoa</taxon>
        <taxon>Ecdysozoa</taxon>
        <taxon>Arthropoda</taxon>
        <taxon>Crustacea</taxon>
        <taxon>Multicrustacea</taxon>
        <taxon>Malacostraca</taxon>
        <taxon>Eumalacostraca</taxon>
        <taxon>Eucarida</taxon>
        <taxon>Decapoda</taxon>
        <taxon>Dendrobranchiata</taxon>
        <taxon>Penaeoidea</taxon>
        <taxon>Penaeidae</taxon>
        <taxon>Penaeus</taxon>
    </lineage>
</organism>
<name>A0A423TLQ3_PENVA</name>
<dbReference type="PANTHER" id="PTHR22933:SF43">
    <property type="entry name" value="LP10131P"/>
    <property type="match status" value="1"/>
</dbReference>
<dbReference type="AlphaFoldDB" id="A0A423TLQ3"/>
<reference evidence="3 4" key="1">
    <citation type="submission" date="2018-04" db="EMBL/GenBank/DDBJ databases">
        <authorList>
            <person name="Zhang X."/>
            <person name="Yuan J."/>
            <person name="Li F."/>
            <person name="Xiang J."/>
        </authorList>
    </citation>
    <scope>NUCLEOTIDE SEQUENCE [LARGE SCALE GENOMIC DNA]</scope>
    <source>
        <tissue evidence="3">Muscle</tissue>
    </source>
</reference>
<dbReference type="Gene3D" id="2.170.140.10">
    <property type="entry name" value="Chitin binding domain"/>
    <property type="match status" value="1"/>
</dbReference>
<dbReference type="InterPro" id="IPR002557">
    <property type="entry name" value="Chitin-bd_dom"/>
</dbReference>
<feature type="chain" id="PRO_5019503904" evidence="1">
    <location>
        <begin position="20"/>
        <end position="225"/>
    </location>
</feature>
<reference evidence="3 4" key="2">
    <citation type="submission" date="2019-01" db="EMBL/GenBank/DDBJ databases">
        <title>The decoding of complex shrimp genome reveals the adaptation for benthos swimmer, frequently molting mechanism and breeding impact on genome.</title>
        <authorList>
            <person name="Sun Y."/>
            <person name="Gao Y."/>
            <person name="Yu Y."/>
        </authorList>
    </citation>
    <scope>NUCLEOTIDE SEQUENCE [LARGE SCALE GENOMIC DNA]</scope>
    <source>
        <tissue evidence="3">Muscle</tissue>
    </source>
</reference>
<dbReference type="SUPFAM" id="SSF57625">
    <property type="entry name" value="Invertebrate chitin-binding proteins"/>
    <property type="match status" value="1"/>
</dbReference>
<evidence type="ECO:0000313" key="3">
    <source>
        <dbReference type="EMBL" id="ROT77381.1"/>
    </source>
</evidence>